<organism evidence="8 9">
    <name type="scientific">Patiria miniata</name>
    <name type="common">Bat star</name>
    <name type="synonym">Asterina miniata</name>
    <dbReference type="NCBI Taxonomy" id="46514"/>
    <lineage>
        <taxon>Eukaryota</taxon>
        <taxon>Metazoa</taxon>
        <taxon>Echinodermata</taxon>
        <taxon>Eleutherozoa</taxon>
        <taxon>Asterozoa</taxon>
        <taxon>Asteroidea</taxon>
        <taxon>Valvatacea</taxon>
        <taxon>Valvatida</taxon>
        <taxon>Asterinidae</taxon>
        <taxon>Patiria</taxon>
    </lineage>
</organism>
<dbReference type="Proteomes" id="UP000887568">
    <property type="component" value="Unplaced"/>
</dbReference>
<dbReference type="GO" id="GO:0046872">
    <property type="term" value="F:metal ion binding"/>
    <property type="evidence" value="ECO:0007669"/>
    <property type="project" value="UniProtKB-KW"/>
</dbReference>
<keyword evidence="2 6" id="KW-0479">Metal-binding</keyword>
<evidence type="ECO:0000313" key="9">
    <source>
        <dbReference type="Proteomes" id="UP000887568"/>
    </source>
</evidence>
<evidence type="ECO:0000259" key="7">
    <source>
        <dbReference type="PROSITE" id="PS51790"/>
    </source>
</evidence>
<evidence type="ECO:0000256" key="6">
    <source>
        <dbReference type="RuleBase" id="RU365044"/>
    </source>
</evidence>
<dbReference type="PANTHER" id="PTHR10173">
    <property type="entry name" value="METHIONINE SULFOXIDE REDUCTASE"/>
    <property type="match status" value="1"/>
</dbReference>
<evidence type="ECO:0000313" key="8">
    <source>
        <dbReference type="EnsemblMetazoa" id="XP_038069224.1"/>
    </source>
</evidence>
<comment type="cofactor">
    <cofactor evidence="6">
        <name>Zn(2+)</name>
        <dbReference type="ChEBI" id="CHEBI:29105"/>
    </cofactor>
    <text evidence="6">Binds 1 zinc ion per subunit.</text>
</comment>
<comment type="function">
    <text evidence="6">Methionine-sulfoxide reductase that specifically reduces methionine (R)-sulfoxide back to methionine. While in many cases methionine oxidation is the result of random oxidation following oxidative stress, methionine oxidation is also a post-translational modification that takes place on specific residues.</text>
</comment>
<protein>
    <recommendedName>
        <fullName evidence="6">Peptide-methionine (R)-S-oxide reductase</fullName>
        <ecNumber evidence="6">1.8.4.12</ecNumber>
    </recommendedName>
</protein>
<dbReference type="PANTHER" id="PTHR10173:SF52">
    <property type="entry name" value="METHIONINE-R-SULFOXIDE REDUCTASE B1"/>
    <property type="match status" value="1"/>
</dbReference>
<reference evidence="8" key="1">
    <citation type="submission" date="2022-11" db="UniProtKB">
        <authorList>
            <consortium name="EnsemblMetazoa"/>
        </authorList>
    </citation>
    <scope>IDENTIFICATION</scope>
</reference>
<dbReference type="GO" id="GO:0006979">
    <property type="term" value="P:response to oxidative stress"/>
    <property type="evidence" value="ECO:0007669"/>
    <property type="project" value="InterPro"/>
</dbReference>
<dbReference type="GO" id="GO:0005737">
    <property type="term" value="C:cytoplasm"/>
    <property type="evidence" value="ECO:0007669"/>
    <property type="project" value="TreeGrafter"/>
</dbReference>
<dbReference type="PROSITE" id="PS51790">
    <property type="entry name" value="MSRB"/>
    <property type="match status" value="1"/>
</dbReference>
<comment type="similarity">
    <text evidence="1 6">Belongs to the MsrB Met sulfoxide reductase family.</text>
</comment>
<accession>A0A914B0C1</accession>
<evidence type="ECO:0000256" key="4">
    <source>
        <dbReference type="ARBA" id="ARBA00023002"/>
    </source>
</evidence>
<comment type="catalytic activity">
    <reaction evidence="5 6">
        <text>L-methionyl-[protein] + [thioredoxin]-disulfide + H2O = L-methionyl-(R)-S-oxide-[protein] + [thioredoxin]-dithiol</text>
        <dbReference type="Rhea" id="RHEA:24164"/>
        <dbReference type="Rhea" id="RHEA-COMP:10698"/>
        <dbReference type="Rhea" id="RHEA-COMP:10700"/>
        <dbReference type="Rhea" id="RHEA-COMP:12313"/>
        <dbReference type="Rhea" id="RHEA-COMP:12314"/>
        <dbReference type="ChEBI" id="CHEBI:15377"/>
        <dbReference type="ChEBI" id="CHEBI:16044"/>
        <dbReference type="ChEBI" id="CHEBI:29950"/>
        <dbReference type="ChEBI" id="CHEBI:45764"/>
        <dbReference type="ChEBI" id="CHEBI:50058"/>
        <dbReference type="EC" id="1.8.4.12"/>
    </reaction>
</comment>
<dbReference type="Pfam" id="PF01641">
    <property type="entry name" value="SelR"/>
    <property type="match status" value="1"/>
</dbReference>
<dbReference type="GO" id="GO:0030091">
    <property type="term" value="P:protein repair"/>
    <property type="evidence" value="ECO:0007669"/>
    <property type="project" value="InterPro"/>
</dbReference>
<dbReference type="InterPro" id="IPR002579">
    <property type="entry name" value="Met_Sox_Rdtase_MsrB_dom"/>
</dbReference>
<dbReference type="EnsemblMetazoa" id="XM_038213296.1">
    <property type="protein sequence ID" value="XP_038069224.1"/>
    <property type="gene ID" value="LOC119738410"/>
</dbReference>
<feature type="domain" description="MsrB" evidence="7">
    <location>
        <begin position="62"/>
        <end position="184"/>
    </location>
</feature>
<dbReference type="NCBIfam" id="TIGR00357">
    <property type="entry name" value="peptide-methionine (R)-S-oxide reductase MsrB"/>
    <property type="match status" value="1"/>
</dbReference>
<keyword evidence="4 6" id="KW-0560">Oxidoreductase</keyword>
<dbReference type="SUPFAM" id="SSF51316">
    <property type="entry name" value="Mss4-like"/>
    <property type="match status" value="1"/>
</dbReference>
<dbReference type="RefSeq" id="XP_038069224.1">
    <property type="nucleotide sequence ID" value="XM_038213296.1"/>
</dbReference>
<evidence type="ECO:0000256" key="2">
    <source>
        <dbReference type="ARBA" id="ARBA00022723"/>
    </source>
</evidence>
<evidence type="ECO:0000256" key="1">
    <source>
        <dbReference type="ARBA" id="ARBA00007174"/>
    </source>
</evidence>
<dbReference type="AlphaFoldDB" id="A0A914B0C1"/>
<dbReference type="HAMAP" id="MF_01400">
    <property type="entry name" value="MsrB"/>
    <property type="match status" value="1"/>
</dbReference>
<dbReference type="FunFam" id="2.170.150.20:FF:000001">
    <property type="entry name" value="Peptide methionine sulfoxide reductase MsrB"/>
    <property type="match status" value="1"/>
</dbReference>
<name>A0A914B0C1_PATMI</name>
<dbReference type="Gene3D" id="2.170.150.20">
    <property type="entry name" value="Peptide methionine sulfoxide reductase"/>
    <property type="match status" value="1"/>
</dbReference>
<proteinExistence type="inferred from homology"/>
<evidence type="ECO:0000256" key="5">
    <source>
        <dbReference type="ARBA" id="ARBA00048488"/>
    </source>
</evidence>
<keyword evidence="3 6" id="KW-0862">Zinc</keyword>
<dbReference type="CTD" id="253827"/>
<evidence type="ECO:0000256" key="3">
    <source>
        <dbReference type="ARBA" id="ARBA00022833"/>
    </source>
</evidence>
<dbReference type="InterPro" id="IPR028427">
    <property type="entry name" value="Met_Sox_Rdtase_MsrB"/>
</dbReference>
<dbReference type="GO" id="GO:0033743">
    <property type="term" value="F:peptide-methionine (R)-S-oxide reductase activity"/>
    <property type="evidence" value="ECO:0007669"/>
    <property type="project" value="UniProtKB-EC"/>
</dbReference>
<sequence>MSLSTFARNFCRSVPLLRSSSPSIIQGIQPARTQRIRVCKPVAIVTVVRHYSKREYEMSVDQEELKKRLTPMQYHVTQERGTEQAFSGEYYKLKDNGVYHCVVCDAPLFKSETKYDSGSGWPSFYDLADKGVAKLHRDTSHGMVRTECNCAKCGAHLGHVFDDGPAPTSQRYCINSASLKFNPKKKPEKSDL</sequence>
<dbReference type="GeneID" id="119738410"/>
<dbReference type="EC" id="1.8.4.12" evidence="6"/>
<dbReference type="OrthoDB" id="44061at2759"/>
<dbReference type="InterPro" id="IPR011057">
    <property type="entry name" value="Mss4-like_sf"/>
</dbReference>
<keyword evidence="9" id="KW-1185">Reference proteome</keyword>